<name>A0A976QUJ9_THEOR</name>
<dbReference type="InterPro" id="IPR007138">
    <property type="entry name" value="ABM_dom"/>
</dbReference>
<dbReference type="InterPro" id="IPR011008">
    <property type="entry name" value="Dimeric_a/b-barrel"/>
</dbReference>
<proteinExistence type="predicted"/>
<evidence type="ECO:0000259" key="1">
    <source>
        <dbReference type="Pfam" id="PF03992"/>
    </source>
</evidence>
<reference evidence="2" key="1">
    <citation type="submission" date="2022-07" db="EMBL/GenBank/DDBJ databases">
        <title>Evaluation of T. orientalis genome assembly methods using nanopore sequencing and analysis of variation between genomes.</title>
        <authorList>
            <person name="Yam J."/>
            <person name="Micallef M.L."/>
            <person name="Liu M."/>
            <person name="Djordjevic S.P."/>
            <person name="Bogema D.R."/>
            <person name="Jenkins C."/>
        </authorList>
    </citation>
    <scope>NUCLEOTIDE SEQUENCE</scope>
    <source>
        <strain evidence="2">Goon Nure</strain>
    </source>
</reference>
<evidence type="ECO:0000313" key="3">
    <source>
        <dbReference type="Proteomes" id="UP000244811"/>
    </source>
</evidence>
<organism evidence="2 3">
    <name type="scientific">Theileria orientalis</name>
    <dbReference type="NCBI Taxonomy" id="68886"/>
    <lineage>
        <taxon>Eukaryota</taxon>
        <taxon>Sar</taxon>
        <taxon>Alveolata</taxon>
        <taxon>Apicomplexa</taxon>
        <taxon>Aconoidasida</taxon>
        <taxon>Piroplasmida</taxon>
        <taxon>Theileriidae</taxon>
        <taxon>Theileria</taxon>
    </lineage>
</organism>
<gene>
    <name evidence="2" type="ORF">MACK_001269</name>
</gene>
<dbReference type="SUPFAM" id="SSF54909">
    <property type="entry name" value="Dimeric alpha+beta barrel"/>
    <property type="match status" value="1"/>
</dbReference>
<dbReference type="Proteomes" id="UP000244811">
    <property type="component" value="Chromosome 2"/>
</dbReference>
<evidence type="ECO:0000313" key="2">
    <source>
        <dbReference type="EMBL" id="UKK01916.1"/>
    </source>
</evidence>
<dbReference type="Gene3D" id="3.30.70.100">
    <property type="match status" value="1"/>
</dbReference>
<protein>
    <recommendedName>
        <fullName evidence="1">ABM domain-containing protein</fullName>
    </recommendedName>
</protein>
<sequence length="170" mass="20499">MSRIRVLDNLKEIILDVFDWYKYATLKQQHLTMMFTGGVLGLITGRIQRKRRIKAGEFSKDFEIVGYNVKNESEFERNWTKLARLAQKQPGYKYTKLYKAVYMDKSPVHYFKLRLWRNKDDMIKFRNSPEYQELRKKIDDNATEVQFGTTSVVLDDSIRREIPYTNFYIW</sequence>
<dbReference type="Pfam" id="PF03992">
    <property type="entry name" value="ABM"/>
    <property type="match status" value="1"/>
</dbReference>
<accession>A0A976QUJ9</accession>
<feature type="domain" description="ABM" evidence="1">
    <location>
        <begin position="72"/>
        <end position="136"/>
    </location>
</feature>
<dbReference type="EMBL" id="CP056071">
    <property type="protein sequence ID" value="UKK01916.1"/>
    <property type="molecule type" value="Genomic_DNA"/>
</dbReference>
<dbReference type="AlphaFoldDB" id="A0A976QUJ9"/>